<reference evidence="11" key="1">
    <citation type="journal article" date="2014" name="Int. J. Syst. Evol. Microbiol.">
        <title>Complete genome of a new Firmicutes species belonging to the dominant human colonic microbiota ('Ruminococcus bicirculans') reveals two chromosomes and a selective capacity to utilize plant glucans.</title>
        <authorList>
            <consortium name="NISC Comparative Sequencing Program"/>
            <person name="Wegmann U."/>
            <person name="Louis P."/>
            <person name="Goesmann A."/>
            <person name="Henrissat B."/>
            <person name="Duncan S.H."/>
            <person name="Flint H.J."/>
        </authorList>
    </citation>
    <scope>NUCLEOTIDE SEQUENCE</scope>
    <source>
        <strain evidence="11">NBRC 103855</strain>
    </source>
</reference>
<evidence type="ECO:0000256" key="1">
    <source>
        <dbReference type="ARBA" id="ARBA00005417"/>
    </source>
</evidence>
<comment type="caution">
    <text evidence="11">The sequence shown here is derived from an EMBL/GenBank/DDBJ whole genome shotgun (WGS) entry which is preliminary data.</text>
</comment>
<dbReference type="Gene3D" id="2.40.50.140">
    <property type="entry name" value="Nucleic acid-binding proteins"/>
    <property type="match status" value="1"/>
</dbReference>
<keyword evidence="12" id="KW-1185">Reference proteome</keyword>
<keyword evidence="4" id="KW-0997">Cell inner membrane</keyword>
<feature type="domain" description="ABC transporter" evidence="10">
    <location>
        <begin position="4"/>
        <end position="234"/>
    </location>
</feature>
<keyword evidence="7 11" id="KW-0067">ATP-binding</keyword>
<protein>
    <submittedName>
        <fullName evidence="11">Sn-glycerol-3-phosphate import ATP-binding protein UgpC 2</fullName>
    </submittedName>
</protein>
<dbReference type="InterPro" id="IPR003593">
    <property type="entry name" value="AAA+_ATPase"/>
</dbReference>
<reference evidence="11" key="2">
    <citation type="submission" date="2023-01" db="EMBL/GenBank/DDBJ databases">
        <title>Draft genome sequence of Devosia yakushimensis strain NBRC 103855.</title>
        <authorList>
            <person name="Sun Q."/>
            <person name="Mori K."/>
        </authorList>
    </citation>
    <scope>NUCLEOTIDE SEQUENCE</scope>
    <source>
        <strain evidence="11">NBRC 103855</strain>
    </source>
</reference>
<dbReference type="Gene3D" id="3.40.50.300">
    <property type="entry name" value="P-loop containing nucleotide triphosphate hydrolases"/>
    <property type="match status" value="1"/>
</dbReference>
<evidence type="ECO:0000256" key="6">
    <source>
        <dbReference type="ARBA" id="ARBA00022741"/>
    </source>
</evidence>
<keyword evidence="5" id="KW-0762">Sugar transport</keyword>
<dbReference type="NCBIfam" id="NF008653">
    <property type="entry name" value="PRK11650.1"/>
    <property type="match status" value="1"/>
</dbReference>
<gene>
    <name evidence="11" type="primary">ugpC2_2</name>
    <name evidence="11" type="ORF">GCM10007913_20500</name>
</gene>
<evidence type="ECO:0000313" key="11">
    <source>
        <dbReference type="EMBL" id="GLQ10118.1"/>
    </source>
</evidence>
<dbReference type="Pfam" id="PF08402">
    <property type="entry name" value="TOBE_2"/>
    <property type="match status" value="1"/>
</dbReference>
<dbReference type="InterPro" id="IPR027417">
    <property type="entry name" value="P-loop_NTPase"/>
</dbReference>
<evidence type="ECO:0000256" key="7">
    <source>
        <dbReference type="ARBA" id="ARBA00022840"/>
    </source>
</evidence>
<evidence type="ECO:0000256" key="2">
    <source>
        <dbReference type="ARBA" id="ARBA00022448"/>
    </source>
</evidence>
<dbReference type="Pfam" id="PF00005">
    <property type="entry name" value="ABC_tran"/>
    <property type="match status" value="1"/>
</dbReference>
<evidence type="ECO:0000256" key="4">
    <source>
        <dbReference type="ARBA" id="ARBA00022519"/>
    </source>
</evidence>
<evidence type="ECO:0000256" key="8">
    <source>
        <dbReference type="ARBA" id="ARBA00022967"/>
    </source>
</evidence>
<dbReference type="SMART" id="SM00382">
    <property type="entry name" value="AAA"/>
    <property type="match status" value="1"/>
</dbReference>
<evidence type="ECO:0000256" key="9">
    <source>
        <dbReference type="ARBA" id="ARBA00023136"/>
    </source>
</evidence>
<dbReference type="SUPFAM" id="SSF50331">
    <property type="entry name" value="MOP-like"/>
    <property type="match status" value="1"/>
</dbReference>
<dbReference type="InterPro" id="IPR012340">
    <property type="entry name" value="NA-bd_OB-fold"/>
</dbReference>
<dbReference type="RefSeq" id="WP_284390466.1">
    <property type="nucleotide sequence ID" value="NZ_BSNG01000001.1"/>
</dbReference>
<dbReference type="InterPro" id="IPR013611">
    <property type="entry name" value="Transp-assoc_OB_typ2"/>
</dbReference>
<dbReference type="GO" id="GO:0005524">
    <property type="term" value="F:ATP binding"/>
    <property type="evidence" value="ECO:0007669"/>
    <property type="project" value="UniProtKB-KW"/>
</dbReference>
<dbReference type="InterPro" id="IPR003439">
    <property type="entry name" value="ABC_transporter-like_ATP-bd"/>
</dbReference>
<dbReference type="PANTHER" id="PTHR43875:SF12">
    <property type="entry name" value="SN-GLYCEROL-3-PHOSPHATE IMPORT ATP-BINDING PROTEIN UGPC"/>
    <property type="match status" value="1"/>
</dbReference>
<dbReference type="Proteomes" id="UP001161406">
    <property type="component" value="Unassembled WGS sequence"/>
</dbReference>
<keyword evidence="2" id="KW-0813">Transport</keyword>
<dbReference type="EMBL" id="BSNG01000001">
    <property type="protein sequence ID" value="GLQ10118.1"/>
    <property type="molecule type" value="Genomic_DNA"/>
</dbReference>
<comment type="similarity">
    <text evidence="1">Belongs to the ABC transporter superfamily.</text>
</comment>
<sequence>MSQISIRAVKKVYQKNEVIHGVDAEIEAGEFVVILGPSGCGKSTLLRMIAGLEEISGGEIAIGDRVVNKLEPRERGCAMVFQNYALYPHMTVRQNIGYSLKVAKMPKAAREERVMKVAKSVSLEPYLDRRPGELSGGQRQRVAMARAMVREPKVFLFDEPFSNLDAKLRVAMRAEVRNLHRSLGVTSVFVTHDQTEAMTLADRLIIMNSGVVEQIGKPSEVYHHPASRFVADFIGSPAMNLINGWFGEDGNFRHGKGGMIHLPAIAGHVTSRDVALGVRPESVRRVAAGTKGALPAVVDYIEELGAARLIYADTEGSRIVAVDNGTDALGTGMPVHFALAEADLHLFDNTTGRRIETRPGQHAANDQFATA</sequence>
<dbReference type="PROSITE" id="PS00211">
    <property type="entry name" value="ABC_TRANSPORTER_1"/>
    <property type="match status" value="1"/>
</dbReference>
<keyword evidence="8" id="KW-1278">Translocase</keyword>
<dbReference type="InterPro" id="IPR015855">
    <property type="entry name" value="ABC_transpr_MalK-like"/>
</dbReference>
<dbReference type="PANTHER" id="PTHR43875">
    <property type="entry name" value="MALTODEXTRIN IMPORT ATP-BINDING PROTEIN MSMX"/>
    <property type="match status" value="1"/>
</dbReference>
<keyword evidence="6" id="KW-0547">Nucleotide-binding</keyword>
<dbReference type="SUPFAM" id="SSF52540">
    <property type="entry name" value="P-loop containing nucleoside triphosphate hydrolases"/>
    <property type="match status" value="1"/>
</dbReference>
<dbReference type="InterPro" id="IPR017871">
    <property type="entry name" value="ABC_transporter-like_CS"/>
</dbReference>
<evidence type="ECO:0000256" key="3">
    <source>
        <dbReference type="ARBA" id="ARBA00022475"/>
    </source>
</evidence>
<evidence type="ECO:0000259" key="10">
    <source>
        <dbReference type="PROSITE" id="PS50893"/>
    </source>
</evidence>
<organism evidence="11 12">
    <name type="scientific">Devosia yakushimensis</name>
    <dbReference type="NCBI Taxonomy" id="470028"/>
    <lineage>
        <taxon>Bacteria</taxon>
        <taxon>Pseudomonadati</taxon>
        <taxon>Pseudomonadota</taxon>
        <taxon>Alphaproteobacteria</taxon>
        <taxon>Hyphomicrobiales</taxon>
        <taxon>Devosiaceae</taxon>
        <taxon>Devosia</taxon>
    </lineage>
</organism>
<dbReference type="PROSITE" id="PS50893">
    <property type="entry name" value="ABC_TRANSPORTER_2"/>
    <property type="match status" value="1"/>
</dbReference>
<proteinExistence type="inferred from homology"/>
<dbReference type="InterPro" id="IPR047641">
    <property type="entry name" value="ABC_transpr_MalK/UgpC-like"/>
</dbReference>
<keyword evidence="3" id="KW-1003">Cell membrane</keyword>
<evidence type="ECO:0000256" key="5">
    <source>
        <dbReference type="ARBA" id="ARBA00022597"/>
    </source>
</evidence>
<dbReference type="InterPro" id="IPR008995">
    <property type="entry name" value="Mo/tungstate-bd_C_term_dom"/>
</dbReference>
<accession>A0ABQ5UDP8</accession>
<name>A0ABQ5UDP8_9HYPH</name>
<keyword evidence="9" id="KW-0472">Membrane</keyword>
<evidence type="ECO:0000313" key="12">
    <source>
        <dbReference type="Proteomes" id="UP001161406"/>
    </source>
</evidence>
<dbReference type="Gene3D" id="2.40.50.100">
    <property type="match status" value="1"/>
</dbReference>
<dbReference type="CDD" id="cd03301">
    <property type="entry name" value="ABC_MalK_N"/>
    <property type="match status" value="1"/>
</dbReference>